<name>A0A8T9SRT9_9BACT</name>
<feature type="domain" description="YCII-related" evidence="2">
    <location>
        <begin position="2"/>
        <end position="82"/>
    </location>
</feature>
<protein>
    <submittedName>
        <fullName evidence="3">YciI family protein</fullName>
    </submittedName>
</protein>
<dbReference type="PANTHER" id="PTHR37828:SF1">
    <property type="entry name" value="YCII-RELATED DOMAIN-CONTAINING PROTEIN"/>
    <property type="match status" value="1"/>
</dbReference>
<proteinExistence type="inferred from homology"/>
<dbReference type="RefSeq" id="WP_245092090.1">
    <property type="nucleotide sequence ID" value="NZ_CP095053.1"/>
</dbReference>
<evidence type="ECO:0000313" key="3">
    <source>
        <dbReference type="EMBL" id="UOR04457.1"/>
    </source>
</evidence>
<accession>A0A8T9SRT9</accession>
<evidence type="ECO:0000259" key="2">
    <source>
        <dbReference type="Pfam" id="PF03795"/>
    </source>
</evidence>
<dbReference type="Pfam" id="PF03795">
    <property type="entry name" value="YCII"/>
    <property type="match status" value="1"/>
</dbReference>
<dbReference type="KEGG" id="haei:MUN82_16105"/>
<dbReference type="InterPro" id="IPR005545">
    <property type="entry name" value="YCII"/>
</dbReference>
<dbReference type="Gene3D" id="3.30.70.1060">
    <property type="entry name" value="Dimeric alpha+beta barrel"/>
    <property type="match status" value="1"/>
</dbReference>
<gene>
    <name evidence="3" type="ORF">MUN82_16105</name>
</gene>
<keyword evidence="4" id="KW-1185">Reference proteome</keyword>
<organism evidence="3 4">
    <name type="scientific">Hymenobacter aerilatus</name>
    <dbReference type="NCBI Taxonomy" id="2932251"/>
    <lineage>
        <taxon>Bacteria</taxon>
        <taxon>Pseudomonadati</taxon>
        <taxon>Bacteroidota</taxon>
        <taxon>Cytophagia</taxon>
        <taxon>Cytophagales</taxon>
        <taxon>Hymenobacteraceae</taxon>
        <taxon>Hymenobacter</taxon>
    </lineage>
</organism>
<dbReference type="SUPFAM" id="SSF54909">
    <property type="entry name" value="Dimeric alpha+beta barrel"/>
    <property type="match status" value="1"/>
</dbReference>
<evidence type="ECO:0000256" key="1">
    <source>
        <dbReference type="ARBA" id="ARBA00007689"/>
    </source>
</evidence>
<comment type="similarity">
    <text evidence="1">Belongs to the YciI family.</text>
</comment>
<dbReference type="Proteomes" id="UP000829925">
    <property type="component" value="Chromosome"/>
</dbReference>
<evidence type="ECO:0000313" key="4">
    <source>
        <dbReference type="Proteomes" id="UP000829925"/>
    </source>
</evidence>
<dbReference type="PANTHER" id="PTHR37828">
    <property type="entry name" value="GSR2449 PROTEIN"/>
    <property type="match status" value="1"/>
</dbReference>
<dbReference type="AlphaFoldDB" id="A0A8T9SRT9"/>
<dbReference type="InterPro" id="IPR011008">
    <property type="entry name" value="Dimeric_a/b-barrel"/>
</dbReference>
<sequence>MFLLSLTYLVPFEEIEPLMAPHMTWVDTHYQNGTFLLSGRKVPRTGGILLARAASREAIEAIVAADPFTQADAVRYDIIEFTPTRVAPGANEAWLD</sequence>
<dbReference type="EMBL" id="CP095053">
    <property type="protein sequence ID" value="UOR04457.1"/>
    <property type="molecule type" value="Genomic_DNA"/>
</dbReference>
<reference evidence="3 4" key="1">
    <citation type="submission" date="2022-04" db="EMBL/GenBank/DDBJ databases">
        <title>Hymenobacter sp. isolated from the air.</title>
        <authorList>
            <person name="Won M."/>
            <person name="Lee C.-M."/>
            <person name="Woen H.-Y."/>
            <person name="Kwon S.-W."/>
        </authorList>
    </citation>
    <scope>NUCLEOTIDE SEQUENCE [LARGE SCALE GENOMIC DNA]</scope>
    <source>
        <strain evidence="4">5413 J-13</strain>
    </source>
</reference>